<evidence type="ECO:0000313" key="1">
    <source>
        <dbReference type="EMBL" id="GMN32039.1"/>
    </source>
</evidence>
<keyword evidence="3" id="KW-1185">Reference proteome</keyword>
<sequence length="96" mass="11467">MAVDKKSWFYELATSSVWLWDEHIDVAFYYLRKKIKQFPELEQRKVTTVDTFFSTKVGALWRVYQKSPDMFDSGRVNLYSRSYLVCMSRVGRHGLK</sequence>
<evidence type="ECO:0000313" key="2">
    <source>
        <dbReference type="EMBL" id="GMN32124.1"/>
    </source>
</evidence>
<gene>
    <name evidence="1" type="ORF">TIFTF001_050768</name>
    <name evidence="2" type="ORF">TIFTF001_050776</name>
</gene>
<name>A0AA87Z887_FICCA</name>
<protein>
    <submittedName>
        <fullName evidence="1">Uncharacterized protein</fullName>
    </submittedName>
</protein>
<dbReference type="Proteomes" id="UP001187192">
    <property type="component" value="Unassembled WGS sequence"/>
</dbReference>
<reference evidence="1" key="1">
    <citation type="submission" date="2023-07" db="EMBL/GenBank/DDBJ databases">
        <title>draft genome sequence of fig (Ficus carica).</title>
        <authorList>
            <person name="Takahashi T."/>
            <person name="Nishimura K."/>
        </authorList>
    </citation>
    <scope>NUCLEOTIDE SEQUENCE</scope>
</reference>
<comment type="caution">
    <text evidence="1">The sequence shown here is derived from an EMBL/GenBank/DDBJ whole genome shotgun (WGS) entry which is preliminary data.</text>
</comment>
<organism evidence="1 3">
    <name type="scientific">Ficus carica</name>
    <name type="common">Common fig</name>
    <dbReference type="NCBI Taxonomy" id="3494"/>
    <lineage>
        <taxon>Eukaryota</taxon>
        <taxon>Viridiplantae</taxon>
        <taxon>Streptophyta</taxon>
        <taxon>Embryophyta</taxon>
        <taxon>Tracheophyta</taxon>
        <taxon>Spermatophyta</taxon>
        <taxon>Magnoliopsida</taxon>
        <taxon>eudicotyledons</taxon>
        <taxon>Gunneridae</taxon>
        <taxon>Pentapetalae</taxon>
        <taxon>rosids</taxon>
        <taxon>fabids</taxon>
        <taxon>Rosales</taxon>
        <taxon>Moraceae</taxon>
        <taxon>Ficeae</taxon>
        <taxon>Ficus</taxon>
    </lineage>
</organism>
<evidence type="ECO:0000313" key="3">
    <source>
        <dbReference type="Proteomes" id="UP001187192"/>
    </source>
</evidence>
<dbReference type="Gene3D" id="3.40.395.10">
    <property type="entry name" value="Adenoviral Proteinase, Chain A"/>
    <property type="match status" value="1"/>
</dbReference>
<dbReference type="AlphaFoldDB" id="A0AA87Z887"/>
<dbReference type="EMBL" id="BTGU01008687">
    <property type="protein sequence ID" value="GMN32039.1"/>
    <property type="molecule type" value="Genomic_DNA"/>
</dbReference>
<accession>A0AA87Z887</accession>
<proteinExistence type="predicted"/>
<dbReference type="EMBL" id="BTGU01008694">
    <property type="protein sequence ID" value="GMN32124.1"/>
    <property type="molecule type" value="Genomic_DNA"/>
</dbReference>